<keyword evidence="1" id="KW-0413">Isomerase</keyword>
<accession>A0ABS5HRA9</accession>
<evidence type="ECO:0000313" key="1">
    <source>
        <dbReference type="EMBL" id="MBR9651505.1"/>
    </source>
</evidence>
<evidence type="ECO:0000313" key="2">
    <source>
        <dbReference type="Proteomes" id="UP001195941"/>
    </source>
</evidence>
<sequence>PPRYLRPGDVMEVEIEGLGSQRQETIAAE</sequence>
<protein>
    <submittedName>
        <fullName evidence="1">2-hydroxyhepta-2,4-diene-1,7-dioate isomerase</fullName>
    </submittedName>
</protein>
<gene>
    <name evidence="1" type="ORF">IT775_10260</name>
</gene>
<reference evidence="1 2" key="1">
    <citation type="journal article" date="2021" name="Arch. Microbiol.">
        <title>Thalassobius aquimarinus sp. nov., isolated from the Sea of Japan seashore.</title>
        <authorList>
            <person name="Kurilenko V.V."/>
            <person name="Romanenko L.A."/>
            <person name="Chernysheva N.Y."/>
            <person name="Velansky P.V."/>
            <person name="Tekutyeva L.A."/>
            <person name="Isaeva M.P."/>
            <person name="Mikhailov V.V."/>
        </authorList>
    </citation>
    <scope>NUCLEOTIDE SEQUENCE [LARGE SCALE GENOMIC DNA]</scope>
    <source>
        <strain evidence="1 2">KMM 8518</strain>
    </source>
</reference>
<dbReference type="GO" id="GO:0016853">
    <property type="term" value="F:isomerase activity"/>
    <property type="evidence" value="ECO:0007669"/>
    <property type="project" value="UniProtKB-KW"/>
</dbReference>
<proteinExistence type="predicted"/>
<dbReference type="InterPro" id="IPR036663">
    <property type="entry name" value="Fumarylacetoacetase_C_sf"/>
</dbReference>
<comment type="caution">
    <text evidence="1">The sequence shown here is derived from an EMBL/GenBank/DDBJ whole genome shotgun (WGS) entry which is preliminary data.</text>
</comment>
<keyword evidence="2" id="KW-1185">Reference proteome</keyword>
<organism evidence="1 2">
    <name type="scientific">Thalassovita aquimarina</name>
    <dbReference type="NCBI Taxonomy" id="2785917"/>
    <lineage>
        <taxon>Bacteria</taxon>
        <taxon>Pseudomonadati</taxon>
        <taxon>Pseudomonadota</taxon>
        <taxon>Alphaproteobacteria</taxon>
        <taxon>Rhodobacterales</taxon>
        <taxon>Roseobacteraceae</taxon>
        <taxon>Thalassovita</taxon>
    </lineage>
</organism>
<dbReference type="SUPFAM" id="SSF56529">
    <property type="entry name" value="FAH"/>
    <property type="match status" value="1"/>
</dbReference>
<feature type="non-terminal residue" evidence="1">
    <location>
        <position position="1"/>
    </location>
</feature>
<dbReference type="EMBL" id="JADMKU010000007">
    <property type="protein sequence ID" value="MBR9651505.1"/>
    <property type="molecule type" value="Genomic_DNA"/>
</dbReference>
<dbReference type="Proteomes" id="UP001195941">
    <property type="component" value="Unassembled WGS sequence"/>
</dbReference>
<name>A0ABS5HRA9_9RHOB</name>